<keyword evidence="2" id="KW-1185">Reference proteome</keyword>
<protein>
    <submittedName>
        <fullName evidence="1">Uncharacterized protein</fullName>
    </submittedName>
</protein>
<reference evidence="1" key="1">
    <citation type="submission" date="2022-07" db="EMBL/GenBank/DDBJ databases">
        <authorList>
            <person name="Trinca V."/>
            <person name="Uliana J.V.C."/>
            <person name="Torres T.T."/>
            <person name="Ward R.J."/>
            <person name="Monesi N."/>
        </authorList>
    </citation>
    <scope>NUCLEOTIDE SEQUENCE</scope>
    <source>
        <strain evidence="1">HSMRA1968</strain>
        <tissue evidence="1">Whole embryos</tissue>
    </source>
</reference>
<name>A0A9Q0S9K5_9DIPT</name>
<gene>
    <name evidence="1" type="ORF">Bhyg_04412</name>
</gene>
<sequence length="200" mass="22028">MVLARGVESKMNATMFIDGGHTLSMIDVNQRPPSLIGVKCDKFLEGDVECEIWKNEKTPVVIRVNAKGHSAFGYSIMSDTGDVMVDSLYAISSNTNVDASAVLRQYPGQSKLIAAEAVEKDEKQKQYRIIIHLWSVSCVTDVNRVTVDYTKKQTGEPTSNNISLGEITSVQDNRNDVIGVVEIDVFAFQSIGDAEKIHVM</sequence>
<proteinExistence type="predicted"/>
<organism evidence="1 2">
    <name type="scientific">Pseudolycoriella hygida</name>
    <dbReference type="NCBI Taxonomy" id="35572"/>
    <lineage>
        <taxon>Eukaryota</taxon>
        <taxon>Metazoa</taxon>
        <taxon>Ecdysozoa</taxon>
        <taxon>Arthropoda</taxon>
        <taxon>Hexapoda</taxon>
        <taxon>Insecta</taxon>
        <taxon>Pterygota</taxon>
        <taxon>Neoptera</taxon>
        <taxon>Endopterygota</taxon>
        <taxon>Diptera</taxon>
        <taxon>Nematocera</taxon>
        <taxon>Sciaroidea</taxon>
        <taxon>Sciaridae</taxon>
        <taxon>Pseudolycoriella</taxon>
    </lineage>
</organism>
<feature type="non-terminal residue" evidence="1">
    <location>
        <position position="1"/>
    </location>
</feature>
<dbReference type="EMBL" id="WJQU01000001">
    <property type="protein sequence ID" value="KAJ6649178.1"/>
    <property type="molecule type" value="Genomic_DNA"/>
</dbReference>
<dbReference type="Proteomes" id="UP001151699">
    <property type="component" value="Chromosome A"/>
</dbReference>
<dbReference type="AlphaFoldDB" id="A0A9Q0S9K5"/>
<comment type="caution">
    <text evidence="1">The sequence shown here is derived from an EMBL/GenBank/DDBJ whole genome shotgun (WGS) entry which is preliminary data.</text>
</comment>
<evidence type="ECO:0000313" key="1">
    <source>
        <dbReference type="EMBL" id="KAJ6649178.1"/>
    </source>
</evidence>
<evidence type="ECO:0000313" key="2">
    <source>
        <dbReference type="Proteomes" id="UP001151699"/>
    </source>
</evidence>
<accession>A0A9Q0S9K5</accession>